<dbReference type="STRING" id="313628.LNTAR_16237"/>
<gene>
    <name evidence="1" type="ORF">LNTAR_16237</name>
</gene>
<dbReference type="EMBL" id="ABCK01000011">
    <property type="protein sequence ID" value="EDM27235.1"/>
    <property type="molecule type" value="Genomic_DNA"/>
</dbReference>
<reference evidence="1 2" key="1">
    <citation type="journal article" date="2010" name="J. Bacteriol.">
        <title>Genome sequence of Lentisphaera araneosa HTCC2155T, the type species of the order Lentisphaerales in the phylum Lentisphaerae.</title>
        <authorList>
            <person name="Thrash J.C."/>
            <person name="Cho J.C."/>
            <person name="Vergin K.L."/>
            <person name="Morris R.M."/>
            <person name="Giovannoni S.J."/>
        </authorList>
    </citation>
    <scope>NUCLEOTIDE SEQUENCE [LARGE SCALE GENOMIC DNA]</scope>
    <source>
        <strain evidence="1 2">HTCC2155</strain>
    </source>
</reference>
<organism evidence="1 2">
    <name type="scientific">Lentisphaera araneosa HTCC2155</name>
    <dbReference type="NCBI Taxonomy" id="313628"/>
    <lineage>
        <taxon>Bacteria</taxon>
        <taxon>Pseudomonadati</taxon>
        <taxon>Lentisphaerota</taxon>
        <taxon>Lentisphaeria</taxon>
        <taxon>Lentisphaerales</taxon>
        <taxon>Lentisphaeraceae</taxon>
        <taxon>Lentisphaera</taxon>
    </lineage>
</organism>
<dbReference type="SUPFAM" id="SSF56112">
    <property type="entry name" value="Protein kinase-like (PK-like)"/>
    <property type="match status" value="1"/>
</dbReference>
<proteinExistence type="predicted"/>
<evidence type="ECO:0008006" key="3">
    <source>
        <dbReference type="Google" id="ProtNLM"/>
    </source>
</evidence>
<dbReference type="RefSeq" id="WP_007279142.1">
    <property type="nucleotide sequence ID" value="NZ_ABCK01000011.1"/>
</dbReference>
<accession>A6DMP5</accession>
<evidence type="ECO:0000313" key="1">
    <source>
        <dbReference type="EMBL" id="EDM27235.1"/>
    </source>
</evidence>
<sequence>MKLLPCLHGTFTYYDVSWKKNLENFGITKDAPWTTVQAGTQVSRSKRVNCFLLEKNNNKAFYKTYQLHDKFWEFFFRPSKCLTEVRNYVIMGEIGIPCPKVLAYGERRQLGSLHENFIVTSAVEDAKDLSDFGEEWHAMGDLDKKNSIFKEISKEVLKQTRLAHDNNFFHFDLHWRNILIKQDKNGNWTSFWIDSPRGRKMNINPQRGRIVDLSCLARLAVYYLTKTQRYRFICDYLQVKGGPQAKQLFRDVAKRLSRRPPPPPKHVRNS</sequence>
<keyword evidence="2" id="KW-1185">Reference proteome</keyword>
<protein>
    <recommendedName>
        <fullName evidence="3">Protein kinase domain-containing protein</fullName>
    </recommendedName>
</protein>
<dbReference type="AlphaFoldDB" id="A6DMP5"/>
<dbReference type="Pfam" id="PF06293">
    <property type="entry name" value="Kdo"/>
    <property type="match status" value="1"/>
</dbReference>
<name>A6DMP5_9BACT</name>
<comment type="caution">
    <text evidence="1">The sequence shown here is derived from an EMBL/GenBank/DDBJ whole genome shotgun (WGS) entry which is preliminary data.</text>
</comment>
<dbReference type="OrthoDB" id="6854449at2"/>
<dbReference type="InterPro" id="IPR011009">
    <property type="entry name" value="Kinase-like_dom_sf"/>
</dbReference>
<dbReference type="Proteomes" id="UP000004947">
    <property type="component" value="Unassembled WGS sequence"/>
</dbReference>
<evidence type="ECO:0000313" key="2">
    <source>
        <dbReference type="Proteomes" id="UP000004947"/>
    </source>
</evidence>
<dbReference type="eggNOG" id="COG0515">
    <property type="taxonomic scope" value="Bacteria"/>
</dbReference>